<gene>
    <name evidence="2" type="ORF">H4O24_12240</name>
</gene>
<organism evidence="2 3">
    <name type="scientific">Croceicoccus marinus</name>
    <dbReference type="NCBI Taxonomy" id="450378"/>
    <lineage>
        <taxon>Bacteria</taxon>
        <taxon>Pseudomonadati</taxon>
        <taxon>Pseudomonadota</taxon>
        <taxon>Alphaproteobacteria</taxon>
        <taxon>Sphingomonadales</taxon>
        <taxon>Erythrobacteraceae</taxon>
        <taxon>Croceicoccus</taxon>
    </lineage>
</organism>
<accession>A0A7G6VSK0</accession>
<dbReference type="PANTHER" id="PTHR36919">
    <property type="entry name" value="BLR1215 PROTEIN"/>
    <property type="match status" value="1"/>
</dbReference>
<evidence type="ECO:0000313" key="2">
    <source>
        <dbReference type="EMBL" id="QNE04715.1"/>
    </source>
</evidence>
<sequence>MAATEPSAVRQVPIHGAAQLFYRAGPAGISAAGSFQHHGLHLTLNSRSRPKALALSAALALLAGGGAAWAQSGPASGEPSVFGRWLTHDKSGIIEIRRCGNAACGTLVKVLDPAAPRNDANNPDPALRGRDLVGIRVLSGFTPQGGRWEDGEAYDPQAGRTVRARMTLASPDRLDVTGCILVVCRTKHWTRVGKD</sequence>
<name>A0A7G6VSK0_9SPHN</name>
<dbReference type="PANTHER" id="PTHR36919:SF2">
    <property type="entry name" value="BLL6627 PROTEIN"/>
    <property type="match status" value="1"/>
</dbReference>
<feature type="domain" description="DUF2147" evidence="1">
    <location>
        <begin position="83"/>
        <end position="191"/>
    </location>
</feature>
<evidence type="ECO:0000313" key="3">
    <source>
        <dbReference type="Proteomes" id="UP000515297"/>
    </source>
</evidence>
<proteinExistence type="predicted"/>
<evidence type="ECO:0000259" key="1">
    <source>
        <dbReference type="Pfam" id="PF09917"/>
    </source>
</evidence>
<protein>
    <submittedName>
        <fullName evidence="2">DUF2147 domain-containing protein</fullName>
    </submittedName>
</protein>
<dbReference type="AlphaFoldDB" id="A0A7G6VSK0"/>
<dbReference type="InterPro" id="IPR019223">
    <property type="entry name" value="DUF2147"/>
</dbReference>
<dbReference type="EMBL" id="CP060052">
    <property type="protein sequence ID" value="QNE04715.1"/>
    <property type="molecule type" value="Genomic_DNA"/>
</dbReference>
<reference evidence="2 3" key="1">
    <citation type="submission" date="2020-08" db="EMBL/GenBank/DDBJ databases">
        <authorList>
            <person name="Liu G."/>
            <person name="Sun C."/>
        </authorList>
    </citation>
    <scope>NUCLEOTIDE SEQUENCE [LARGE SCALE GENOMIC DNA]</scope>
    <source>
        <strain evidence="2 3">OT19</strain>
    </source>
</reference>
<dbReference type="Gene3D" id="2.40.128.520">
    <property type="match status" value="1"/>
</dbReference>
<dbReference type="Proteomes" id="UP000515297">
    <property type="component" value="Chromosome"/>
</dbReference>
<dbReference type="Pfam" id="PF09917">
    <property type="entry name" value="DUF2147"/>
    <property type="match status" value="1"/>
</dbReference>